<gene>
    <name evidence="1" type="ORF">RIF29_34490</name>
</gene>
<evidence type="ECO:0000313" key="2">
    <source>
        <dbReference type="Proteomes" id="UP001372338"/>
    </source>
</evidence>
<organism evidence="1 2">
    <name type="scientific">Crotalaria pallida</name>
    <name type="common">Smooth rattlebox</name>
    <name type="synonym">Crotalaria striata</name>
    <dbReference type="NCBI Taxonomy" id="3830"/>
    <lineage>
        <taxon>Eukaryota</taxon>
        <taxon>Viridiplantae</taxon>
        <taxon>Streptophyta</taxon>
        <taxon>Embryophyta</taxon>
        <taxon>Tracheophyta</taxon>
        <taxon>Spermatophyta</taxon>
        <taxon>Magnoliopsida</taxon>
        <taxon>eudicotyledons</taxon>
        <taxon>Gunneridae</taxon>
        <taxon>Pentapetalae</taxon>
        <taxon>rosids</taxon>
        <taxon>fabids</taxon>
        <taxon>Fabales</taxon>
        <taxon>Fabaceae</taxon>
        <taxon>Papilionoideae</taxon>
        <taxon>50 kb inversion clade</taxon>
        <taxon>genistoids sensu lato</taxon>
        <taxon>core genistoids</taxon>
        <taxon>Crotalarieae</taxon>
        <taxon>Crotalaria</taxon>
    </lineage>
</organism>
<reference evidence="1 2" key="1">
    <citation type="submission" date="2024-01" db="EMBL/GenBank/DDBJ databases">
        <title>The genomes of 5 underutilized Papilionoideae crops provide insights into root nodulation and disease resistanc.</title>
        <authorList>
            <person name="Yuan L."/>
        </authorList>
    </citation>
    <scope>NUCLEOTIDE SEQUENCE [LARGE SCALE GENOMIC DNA]</scope>
    <source>
        <strain evidence="1">ZHUSHIDOU_FW_LH</strain>
        <tissue evidence="1">Leaf</tissue>
    </source>
</reference>
<comment type="caution">
    <text evidence="1">The sequence shown here is derived from an EMBL/GenBank/DDBJ whole genome shotgun (WGS) entry which is preliminary data.</text>
</comment>
<accession>A0AAN9E9G9</accession>
<name>A0AAN9E9G9_CROPI</name>
<proteinExistence type="predicted"/>
<evidence type="ECO:0000313" key="1">
    <source>
        <dbReference type="EMBL" id="KAK7251366.1"/>
    </source>
</evidence>
<dbReference type="AlphaFoldDB" id="A0AAN9E9G9"/>
<keyword evidence="2" id="KW-1185">Reference proteome</keyword>
<dbReference type="EMBL" id="JAYWIO010000007">
    <property type="protein sequence ID" value="KAK7251366.1"/>
    <property type="molecule type" value="Genomic_DNA"/>
</dbReference>
<sequence length="195" mass="21907">MFSSSSIPSLLLLRRNPRPSHRWSKKEAQLLCFGDDKPTKSDLEQGSAITGPIGKECVDLWACGLGLQFSRCATVHEFSAVLRSTAYIFTCGIDICHCRQIYSGMVKDPCEIDHICYDGHGDSCDCSNILDADWLFSSANSCEEEVLQRSAYRSASFSSENIVNEGRITETTMKIMFNLAAYWCEYDMISMLRHV</sequence>
<dbReference type="Proteomes" id="UP001372338">
    <property type="component" value="Unassembled WGS sequence"/>
</dbReference>
<protein>
    <submittedName>
        <fullName evidence="1">Uncharacterized protein</fullName>
    </submittedName>
</protein>